<dbReference type="EMBL" id="FLYH01000148">
    <property type="protein sequence ID" value="SCA59993.1"/>
    <property type="molecule type" value="Genomic_DNA"/>
</dbReference>
<accession>A0A1G4ECY9</accession>
<sequence>MLIPYQLLVYLEGWVPYFYFLGILQLEPSLKEEEDAFIEFPVVSMDHSQEDFQDMKIMMVGILDIAQ</sequence>
<organism evidence="1 2">
    <name type="scientific">Plasmodium vivax</name>
    <name type="common">malaria parasite P. vivax</name>
    <dbReference type="NCBI Taxonomy" id="5855"/>
    <lineage>
        <taxon>Eukaryota</taxon>
        <taxon>Sar</taxon>
        <taxon>Alveolata</taxon>
        <taxon>Apicomplexa</taxon>
        <taxon>Aconoidasida</taxon>
        <taxon>Haemosporida</taxon>
        <taxon>Plasmodiidae</taxon>
        <taxon>Plasmodium</taxon>
        <taxon>Plasmodium (Plasmodium)</taxon>
    </lineage>
</organism>
<proteinExistence type="predicted"/>
<gene>
    <name evidence="1" type="ORF">PVT01_000061300</name>
</gene>
<evidence type="ECO:0000313" key="2">
    <source>
        <dbReference type="Proteomes" id="UP000196402"/>
    </source>
</evidence>
<dbReference type="AlphaFoldDB" id="A0A1G4ECY9"/>
<name>A0A1G4ECY9_PLAVI</name>
<dbReference type="Proteomes" id="UP000196402">
    <property type="component" value="Unassembled WGS sequence"/>
</dbReference>
<protein>
    <submittedName>
        <fullName evidence="1">Uncharacterized protein</fullName>
    </submittedName>
</protein>
<reference evidence="1 2" key="1">
    <citation type="submission" date="2016-07" db="EMBL/GenBank/DDBJ databases">
        <authorList>
            <consortium name="Pathogen Informatics"/>
        </authorList>
    </citation>
    <scope>NUCLEOTIDE SEQUENCE [LARGE SCALE GENOMIC DNA]</scope>
</reference>
<evidence type="ECO:0000313" key="1">
    <source>
        <dbReference type="EMBL" id="SCA59993.1"/>
    </source>
</evidence>